<dbReference type="AlphaFoldDB" id="S1R187"/>
<dbReference type="PATRIC" id="fig|1121864.4.peg.733"/>
<evidence type="ECO:0000313" key="1">
    <source>
        <dbReference type="EMBL" id="ESK61257.1"/>
    </source>
</evidence>
<organism evidence="1 2">
    <name type="scientific">Enterococcus cecorum DSM 20682 = ATCC 43198</name>
    <dbReference type="NCBI Taxonomy" id="1121864"/>
    <lineage>
        <taxon>Bacteria</taxon>
        <taxon>Bacillati</taxon>
        <taxon>Bacillota</taxon>
        <taxon>Bacilli</taxon>
        <taxon>Lactobacillales</taxon>
        <taxon>Enterococcaceae</taxon>
        <taxon>Enterococcus</taxon>
    </lineage>
</organism>
<dbReference type="Pfam" id="PF23857">
    <property type="entry name" value="Phage_TAC_19"/>
    <property type="match status" value="1"/>
</dbReference>
<dbReference type="NCBIfam" id="NF047360">
    <property type="entry name" value="tail_chap_PVL"/>
    <property type="match status" value="1"/>
</dbReference>
<dbReference type="STRING" id="44008.GCA_001318175_01824"/>
<name>S1R187_9ENTE</name>
<sequence length="127" mass="14859">MAIKLKLRNKKGEFKTYYQEFVPYRKRLDYLKEEAEITDEYEKFVQQLPVDGNDKPIIPTAEYTAYELKLANFRAEFVANLFDDKAVTKDAILDGLEPSDATDEIMNIIMYDVLGYKKEDEDEEAPK</sequence>
<comment type="caution">
    <text evidence="1">The sequence shown here is derived from an EMBL/GenBank/DDBJ whole genome shotgun (WGS) entry which is preliminary data.</text>
</comment>
<protein>
    <recommendedName>
        <fullName evidence="3">Phage protein</fullName>
    </recommendedName>
</protein>
<dbReference type="Proteomes" id="UP000017415">
    <property type="component" value="Unassembled WGS sequence"/>
</dbReference>
<reference evidence="1 2" key="1">
    <citation type="submission" date="2013-10" db="EMBL/GenBank/DDBJ databases">
        <title>The Genome Sequence of Enterococcus cecorum DSM 20682 (= ATCC 43198) (Illumina assembly).</title>
        <authorList>
            <consortium name="The Broad Institute Genomics Platform"/>
            <consortium name="The Broad Institute Genome Sequencing Center for Infectious Disease"/>
            <person name="Earl A."/>
            <person name="Russ C."/>
            <person name="Gilmore M."/>
            <person name="Surin D."/>
            <person name="Walker B."/>
            <person name="Young S."/>
            <person name="Zeng Q."/>
            <person name="Gargeya S."/>
            <person name="Fitzgerald M."/>
            <person name="Haas B."/>
            <person name="Abouelleil A."/>
            <person name="Allen A.W."/>
            <person name="Alvarado L."/>
            <person name="Arachchi H.M."/>
            <person name="Berlin A.M."/>
            <person name="Chapman S.B."/>
            <person name="Gainer-Dewar J."/>
            <person name="Goldberg J."/>
            <person name="Griggs A."/>
            <person name="Gujja S."/>
            <person name="Hansen M."/>
            <person name="Howarth C."/>
            <person name="Imamovic A."/>
            <person name="Ireland A."/>
            <person name="Larimer J."/>
            <person name="McCowan C."/>
            <person name="Murphy C."/>
            <person name="Pearson M."/>
            <person name="Poon T.W."/>
            <person name="Priest M."/>
            <person name="Roberts A."/>
            <person name="Saif S."/>
            <person name="Shea T."/>
            <person name="Sisk P."/>
            <person name="Sykes S."/>
            <person name="Wortman J."/>
            <person name="Nusbaum C."/>
            <person name="Birren B."/>
        </authorList>
    </citation>
    <scope>NUCLEOTIDE SEQUENCE [LARGE SCALE GENOMIC DNA]</scope>
    <source>
        <strain evidence="1 2">ATCC 43198</strain>
    </source>
</reference>
<evidence type="ECO:0008006" key="3">
    <source>
        <dbReference type="Google" id="ProtNLM"/>
    </source>
</evidence>
<dbReference type="HOGENOM" id="CLU_169545_0_0_9"/>
<evidence type="ECO:0000313" key="2">
    <source>
        <dbReference type="Proteomes" id="UP000017415"/>
    </source>
</evidence>
<dbReference type="OrthoDB" id="2195188at2"/>
<dbReference type="RefSeq" id="WP_016250924.1">
    <property type="nucleotide sequence ID" value="NZ_ASWI01000003.1"/>
</dbReference>
<gene>
    <name evidence="1" type="ORF">OMO_01317</name>
</gene>
<keyword evidence="2" id="KW-1185">Reference proteome</keyword>
<accession>S1R187</accession>
<dbReference type="InterPro" id="IPR057006">
    <property type="entry name" value="Phage_TAC_19"/>
</dbReference>
<dbReference type="eggNOG" id="ENOG50348BV">
    <property type="taxonomic scope" value="Bacteria"/>
</dbReference>
<dbReference type="EMBL" id="AHYS01000006">
    <property type="protein sequence ID" value="ESK61257.1"/>
    <property type="molecule type" value="Genomic_DNA"/>
</dbReference>
<dbReference type="GeneID" id="60872458"/>
<proteinExistence type="predicted"/>